<reference evidence="8 9" key="1">
    <citation type="journal article" date="2020" name="Genome Biol. Evol.">
        <title>Comparative genomics of Sclerotiniaceae.</title>
        <authorList>
            <person name="Valero Jimenez C.A."/>
            <person name="Steentjes M."/>
            <person name="Scholten O.E."/>
            <person name="Van Kan J.A.L."/>
        </authorList>
    </citation>
    <scope>NUCLEOTIDE SEQUENCE [LARGE SCALE GENOMIC DNA]</scope>
    <source>
        <strain evidence="8 9">B1</strain>
    </source>
</reference>
<keyword evidence="5" id="KW-0067">ATP-binding</keyword>
<dbReference type="CDD" id="cd18808">
    <property type="entry name" value="SF1_C_Upf1"/>
    <property type="match status" value="1"/>
</dbReference>
<evidence type="ECO:0000313" key="8">
    <source>
        <dbReference type="EMBL" id="KAF7907967.1"/>
    </source>
</evidence>
<sequence>MSFDPKKAREARTEKAVLEAKLASRINKIKSAVNYIVVNTNSDPHCTNYDDAYPSKFEMQSSKSDIERVFGLFRSLDNHQNRYFGTIGKKPDLGKSPRINILRCNPLNEAPYQGIRFVLQRRVDDGFTYLDDCPDEQYIEFRFYADKFTLSYKVIDGTAKDEVQSLTTSTLPDGPLLSVKFLLKSGGFSVTGLNNGAFIDQSDASKLLHDQIHLWKEQGEFEYITTFTPFWLQYFDVTAQMFAKFGQHPGFKQYAQNGLPDGQPKVQWNVAQILKKQNDQSAMFPYPDYYPPTPNFDHWNNFLVRNFYAAAQEHLWINQFCEELRDTGIPSRWFQNSNSTDNFAISVVLPKLKTPRGNILSVESEVFVHFRPRSIDERKPKGDTQGWQAFVEPTNLIRHDGGILLTCTRTFHQNEDDDKYIPADVAPNGTLKPKQPFVEIYLRVVEPETSVKARVRALNEWDPKNDASAPSEEDNNADELSFGQIVMNQLGYGHKPSNRIGNRNALRQVLLGHGVLDSNDFFLQDMVFDLPSEQFDLVFKDATERQTIKLKKFSRHVPMAILPIIGPAGTGKTTMTISFVHCAILANKKTLIVSTTNVATTNIYKRMASRLDSPEYLHVRLHTQNMELTKFRTYDCTKPMTHPDNLGTPTKVYNFEGSLAHRMLQVIGVLSCQGNRVLERLMPRHIQLKDALIVLNEYHNSGEERHTAELSDAQEKFNVLATACAVDILTHCITVSATTIAALTPWLAWFRAVFELLIIDEAGCVPLLEVLLHINPFIRIILVGDTKQFSPYVGTHAMTYTEPPHRRVNTFSDQIGYTLLHNLQANGWPCLFLDEQLRTEPGLSKITSKLVYKGLVSDYHGLKLTALGRSFERFVVQHLRGDMHPYHLTLSPSGEVLPVFVDIRNTFSHKQTFGTSRGNTYTANYAIKLCVDMVTNIPGLLDEDCLIITPYKHQVSLLLTAIEFAGRKFPVSTTDSFQGMEAKVVIFDTVCSASQRRPANPTDVKNSHLHIFDFIADARRFNVGLSRMKSGLIILADSLIFKDMIHTSIWRDTYSMLSQDGRVIAVDGEKIHNWPHPYVHTIGRDEYHTMQAHQTDLQRSRREQVYRQYGDGFSNGRLVRR</sequence>
<dbReference type="InterPro" id="IPR050534">
    <property type="entry name" value="Coronavir_polyprotein_1ab"/>
</dbReference>
<dbReference type="InterPro" id="IPR027417">
    <property type="entry name" value="P-loop_NTPase"/>
</dbReference>
<proteinExistence type="inferred from homology"/>
<organism evidence="8 9">
    <name type="scientific">Botrytis deweyae</name>
    <dbReference type="NCBI Taxonomy" id="2478750"/>
    <lineage>
        <taxon>Eukaryota</taxon>
        <taxon>Fungi</taxon>
        <taxon>Dikarya</taxon>
        <taxon>Ascomycota</taxon>
        <taxon>Pezizomycotina</taxon>
        <taxon>Leotiomycetes</taxon>
        <taxon>Helotiales</taxon>
        <taxon>Sclerotiniaceae</taxon>
        <taxon>Botrytis</taxon>
    </lineage>
</organism>
<keyword evidence="9" id="KW-1185">Reference proteome</keyword>
<keyword evidence="2" id="KW-0547">Nucleotide-binding</keyword>
<feature type="domain" description="DNA2/NAM7 helicase-like C-terminal" evidence="7">
    <location>
        <begin position="817"/>
        <end position="1037"/>
    </location>
</feature>
<evidence type="ECO:0008006" key="10">
    <source>
        <dbReference type="Google" id="ProtNLM"/>
    </source>
</evidence>
<keyword evidence="3" id="KW-0378">Hydrolase</keyword>
<evidence type="ECO:0000256" key="1">
    <source>
        <dbReference type="ARBA" id="ARBA00007913"/>
    </source>
</evidence>
<keyword evidence="4" id="KW-0347">Helicase</keyword>
<evidence type="ECO:0000256" key="3">
    <source>
        <dbReference type="ARBA" id="ARBA00022801"/>
    </source>
</evidence>
<feature type="domain" description="DNA2/NAM7 helicase helicase" evidence="6">
    <location>
        <begin position="555"/>
        <end position="793"/>
    </location>
</feature>
<dbReference type="Proteomes" id="UP000783213">
    <property type="component" value="Unassembled WGS sequence"/>
</dbReference>
<evidence type="ECO:0000313" key="9">
    <source>
        <dbReference type="Proteomes" id="UP000783213"/>
    </source>
</evidence>
<dbReference type="RefSeq" id="XP_038803552.1">
    <property type="nucleotide sequence ID" value="XM_038960087.1"/>
</dbReference>
<dbReference type="SUPFAM" id="SSF52540">
    <property type="entry name" value="P-loop containing nucleoside triphosphate hydrolases"/>
    <property type="match status" value="1"/>
</dbReference>
<protein>
    <recommendedName>
        <fullName evidence="10">DNA2/NAM7 helicase-like C-terminal domain-containing protein</fullName>
    </recommendedName>
</protein>
<evidence type="ECO:0000259" key="6">
    <source>
        <dbReference type="Pfam" id="PF13086"/>
    </source>
</evidence>
<evidence type="ECO:0000256" key="4">
    <source>
        <dbReference type="ARBA" id="ARBA00022806"/>
    </source>
</evidence>
<evidence type="ECO:0000256" key="2">
    <source>
        <dbReference type="ARBA" id="ARBA00022741"/>
    </source>
</evidence>
<evidence type="ECO:0000259" key="7">
    <source>
        <dbReference type="Pfam" id="PF13087"/>
    </source>
</evidence>
<dbReference type="InterPro" id="IPR041679">
    <property type="entry name" value="DNA2/NAM7-like_C"/>
</dbReference>
<evidence type="ECO:0000256" key="5">
    <source>
        <dbReference type="ARBA" id="ARBA00022840"/>
    </source>
</evidence>
<dbReference type="InterPro" id="IPR041677">
    <property type="entry name" value="DNA2/NAM7_AAA_11"/>
</dbReference>
<dbReference type="PANTHER" id="PTHR43788">
    <property type="entry name" value="DNA2/NAM7 HELICASE FAMILY MEMBER"/>
    <property type="match status" value="1"/>
</dbReference>
<comment type="caution">
    <text evidence="8">The sequence shown here is derived from an EMBL/GenBank/DDBJ whole genome shotgun (WGS) entry which is preliminary data.</text>
</comment>
<dbReference type="PANTHER" id="PTHR43788:SF8">
    <property type="entry name" value="DNA-BINDING PROTEIN SMUBP-2"/>
    <property type="match status" value="1"/>
</dbReference>
<gene>
    <name evidence="8" type="ORF">EAE98_012462</name>
</gene>
<dbReference type="Pfam" id="PF13086">
    <property type="entry name" value="AAA_11"/>
    <property type="match status" value="1"/>
</dbReference>
<name>A0ABQ7I2W0_9HELO</name>
<dbReference type="InterPro" id="IPR047187">
    <property type="entry name" value="SF1_C_Upf1"/>
</dbReference>
<dbReference type="Pfam" id="PF13087">
    <property type="entry name" value="AAA_12"/>
    <property type="match status" value="1"/>
</dbReference>
<accession>A0ABQ7I2W0</accession>
<dbReference type="GeneID" id="62239233"/>
<dbReference type="Gene3D" id="3.40.50.300">
    <property type="entry name" value="P-loop containing nucleotide triphosphate hydrolases"/>
    <property type="match status" value="2"/>
</dbReference>
<comment type="similarity">
    <text evidence="1">Belongs to the DNA2/NAM7 helicase family.</text>
</comment>
<dbReference type="EMBL" id="RCSX01000070">
    <property type="protein sequence ID" value="KAF7907967.1"/>
    <property type="molecule type" value="Genomic_DNA"/>
</dbReference>